<sequence length="63" mass="7101">REFVSSDDPVLSSPEIAEEFGFTSSGIYKRLQDLESRGLVESKKVGQGRAWWITPKGRAMIEQ</sequence>
<feature type="non-terminal residue" evidence="1">
    <location>
        <position position="1"/>
    </location>
</feature>
<dbReference type="Gene3D" id="1.10.10.10">
    <property type="entry name" value="Winged helix-like DNA-binding domain superfamily/Winged helix DNA-binding domain"/>
    <property type="match status" value="1"/>
</dbReference>
<organism evidence="1 2">
    <name type="scientific">Halorubrum rutilum</name>
    <dbReference type="NCBI Taxonomy" id="1364933"/>
    <lineage>
        <taxon>Archaea</taxon>
        <taxon>Methanobacteriati</taxon>
        <taxon>Methanobacteriota</taxon>
        <taxon>Stenosarchaea group</taxon>
        <taxon>Halobacteria</taxon>
        <taxon>Halobacteriales</taxon>
        <taxon>Haloferacaceae</taxon>
        <taxon>Halorubrum</taxon>
    </lineage>
</organism>
<dbReference type="EMBL" id="JBHTBL010000025">
    <property type="protein sequence ID" value="MFC7325998.1"/>
    <property type="molecule type" value="Genomic_DNA"/>
</dbReference>
<dbReference type="AlphaFoldDB" id="A0ABD6AQN8"/>
<dbReference type="InterPro" id="IPR011991">
    <property type="entry name" value="ArsR-like_HTH"/>
</dbReference>
<proteinExistence type="predicted"/>
<evidence type="ECO:0000313" key="1">
    <source>
        <dbReference type="EMBL" id="MFC7325998.1"/>
    </source>
</evidence>
<dbReference type="SUPFAM" id="SSF46785">
    <property type="entry name" value="Winged helix' DNA-binding domain"/>
    <property type="match status" value="1"/>
</dbReference>
<dbReference type="Pfam" id="PF13412">
    <property type="entry name" value="HTH_24"/>
    <property type="match status" value="1"/>
</dbReference>
<name>A0ABD6AQN8_9EURY</name>
<dbReference type="RefSeq" id="WP_379792319.1">
    <property type="nucleotide sequence ID" value="NZ_JBHTBL010000025.1"/>
</dbReference>
<evidence type="ECO:0000313" key="2">
    <source>
        <dbReference type="Proteomes" id="UP001596545"/>
    </source>
</evidence>
<dbReference type="InterPro" id="IPR036390">
    <property type="entry name" value="WH_DNA-bd_sf"/>
</dbReference>
<dbReference type="Proteomes" id="UP001596545">
    <property type="component" value="Unassembled WGS sequence"/>
</dbReference>
<dbReference type="CDD" id="cd00090">
    <property type="entry name" value="HTH_ARSR"/>
    <property type="match status" value="1"/>
</dbReference>
<reference evidence="1 2" key="1">
    <citation type="journal article" date="2019" name="Int. J. Syst. Evol. Microbiol.">
        <title>The Global Catalogue of Microorganisms (GCM) 10K type strain sequencing project: providing services to taxonomists for standard genome sequencing and annotation.</title>
        <authorList>
            <consortium name="The Broad Institute Genomics Platform"/>
            <consortium name="The Broad Institute Genome Sequencing Center for Infectious Disease"/>
            <person name="Wu L."/>
            <person name="Ma J."/>
        </authorList>
    </citation>
    <scope>NUCLEOTIDE SEQUENCE [LARGE SCALE GENOMIC DNA]</scope>
    <source>
        <strain evidence="1 2">CGMCC 1.12554</strain>
    </source>
</reference>
<dbReference type="InterPro" id="IPR036388">
    <property type="entry name" value="WH-like_DNA-bd_sf"/>
</dbReference>
<keyword evidence="2" id="KW-1185">Reference proteome</keyword>
<gene>
    <name evidence="1" type="ORF">ACFQMF_15670</name>
</gene>
<accession>A0ABD6AQN8</accession>
<comment type="caution">
    <text evidence="1">The sequence shown here is derived from an EMBL/GenBank/DDBJ whole genome shotgun (WGS) entry which is preliminary data.</text>
</comment>
<protein>
    <submittedName>
        <fullName evidence="1">Winged helix-turn-helix transcriptional regulator</fullName>
    </submittedName>
</protein>